<organism evidence="2 3">
    <name type="scientific">Neotoma lepida</name>
    <name type="common">Desert woodrat</name>
    <dbReference type="NCBI Taxonomy" id="56216"/>
    <lineage>
        <taxon>Eukaryota</taxon>
        <taxon>Metazoa</taxon>
        <taxon>Chordata</taxon>
        <taxon>Craniata</taxon>
        <taxon>Vertebrata</taxon>
        <taxon>Euteleostomi</taxon>
        <taxon>Mammalia</taxon>
        <taxon>Eutheria</taxon>
        <taxon>Euarchontoglires</taxon>
        <taxon>Glires</taxon>
        <taxon>Rodentia</taxon>
        <taxon>Myomorpha</taxon>
        <taxon>Muroidea</taxon>
        <taxon>Cricetidae</taxon>
        <taxon>Neotominae</taxon>
        <taxon>Neotoma</taxon>
    </lineage>
</organism>
<sequence>MEQIVYCQDQVYRGALKEVREKEDKKEKSKVLINPVTFQYHSEPPQKDSTTELSQYLNAYYQECRRSIGRQVPLIIQYFILQTFGKEMEKAMLQLLQDKVNCSWLLAERSDTREKRKFLKRRLSRLDQARQKLAKFSY</sequence>
<dbReference type="InterPro" id="IPR020850">
    <property type="entry name" value="GED_dom"/>
</dbReference>
<gene>
    <name evidence="2" type="ORF">A6R68_20102</name>
</gene>
<dbReference type="EMBL" id="LZPO01029665">
    <property type="protein sequence ID" value="OBS77509.1"/>
    <property type="molecule type" value="Genomic_DNA"/>
</dbReference>
<dbReference type="GO" id="GO:0005525">
    <property type="term" value="F:GTP binding"/>
    <property type="evidence" value="ECO:0007669"/>
    <property type="project" value="InterPro"/>
</dbReference>
<protein>
    <recommendedName>
        <fullName evidence="1">GED domain-containing protein</fullName>
    </recommendedName>
</protein>
<dbReference type="STRING" id="56216.A0A1A6HGZ0"/>
<reference evidence="2 3" key="1">
    <citation type="submission" date="2016-06" db="EMBL/GenBank/DDBJ databases">
        <title>The Draft Genome Sequence and Annotation of the Desert Woodrat Neotoma lepida.</title>
        <authorList>
            <person name="Campbell M."/>
            <person name="Oakeson K.F."/>
            <person name="Yandell M."/>
            <person name="Halpert J.R."/>
            <person name="Dearing D."/>
        </authorList>
    </citation>
    <scope>NUCLEOTIDE SEQUENCE [LARGE SCALE GENOMIC DNA]</scope>
    <source>
        <strain evidence="2">417</strain>
        <tissue evidence="2">Liver</tissue>
    </source>
</reference>
<dbReference type="InterPro" id="IPR003130">
    <property type="entry name" value="GED"/>
</dbReference>
<dbReference type="SMART" id="SM00302">
    <property type="entry name" value="GED"/>
    <property type="match status" value="1"/>
</dbReference>
<comment type="caution">
    <text evidence="2">The sequence shown here is derived from an EMBL/GenBank/DDBJ whole genome shotgun (WGS) entry which is preliminary data.</text>
</comment>
<keyword evidence="3" id="KW-1185">Reference proteome</keyword>
<accession>A0A1A6HGZ0</accession>
<dbReference type="GO" id="GO:0003924">
    <property type="term" value="F:GTPase activity"/>
    <property type="evidence" value="ECO:0007669"/>
    <property type="project" value="InterPro"/>
</dbReference>
<evidence type="ECO:0000313" key="3">
    <source>
        <dbReference type="Proteomes" id="UP000092124"/>
    </source>
</evidence>
<feature type="domain" description="GED" evidence="1">
    <location>
        <begin position="50"/>
        <end position="138"/>
    </location>
</feature>
<dbReference type="OrthoDB" id="5061070at2759"/>
<dbReference type="Pfam" id="PF02212">
    <property type="entry name" value="GED"/>
    <property type="match status" value="1"/>
</dbReference>
<proteinExistence type="predicted"/>
<dbReference type="Gene3D" id="1.20.120.1240">
    <property type="entry name" value="Dynamin, middle domain"/>
    <property type="match status" value="1"/>
</dbReference>
<evidence type="ECO:0000313" key="2">
    <source>
        <dbReference type="EMBL" id="OBS77509.1"/>
    </source>
</evidence>
<name>A0A1A6HGZ0_NEOLE</name>
<dbReference type="PROSITE" id="PS51388">
    <property type="entry name" value="GED"/>
    <property type="match status" value="1"/>
</dbReference>
<dbReference type="AlphaFoldDB" id="A0A1A6HGZ0"/>
<evidence type="ECO:0000259" key="1">
    <source>
        <dbReference type="PROSITE" id="PS51388"/>
    </source>
</evidence>
<dbReference type="Proteomes" id="UP000092124">
    <property type="component" value="Unassembled WGS sequence"/>
</dbReference>